<dbReference type="EMBL" id="BDIP01009501">
    <property type="protein sequence ID" value="GCA65033.1"/>
    <property type="molecule type" value="Genomic_DNA"/>
</dbReference>
<evidence type="ECO:0000256" key="1">
    <source>
        <dbReference type="SAM" id="MobiDB-lite"/>
    </source>
</evidence>
<feature type="region of interest" description="Disordered" evidence="1">
    <location>
        <begin position="157"/>
        <end position="198"/>
    </location>
</feature>
<comment type="caution">
    <text evidence="2">The sequence shown here is derived from an EMBL/GenBank/DDBJ whole genome shotgun (WGS) entry which is preliminary data.</text>
</comment>
<keyword evidence="3" id="KW-1185">Reference proteome</keyword>
<proteinExistence type="predicted"/>
<feature type="non-terminal residue" evidence="2">
    <location>
        <position position="218"/>
    </location>
</feature>
<feature type="non-terminal residue" evidence="2">
    <location>
        <position position="1"/>
    </location>
</feature>
<reference evidence="2 3" key="1">
    <citation type="journal article" date="2018" name="PLoS ONE">
        <title>The draft genome of Kipferlia bialata reveals reductive genome evolution in fornicate parasites.</title>
        <authorList>
            <person name="Tanifuji G."/>
            <person name="Takabayashi S."/>
            <person name="Kume K."/>
            <person name="Takagi M."/>
            <person name="Nakayama T."/>
            <person name="Kamikawa R."/>
            <person name="Inagaki Y."/>
            <person name="Hashimoto T."/>
        </authorList>
    </citation>
    <scope>NUCLEOTIDE SEQUENCE [LARGE SCALE GENOMIC DNA]</scope>
    <source>
        <strain evidence="2">NY0173</strain>
    </source>
</reference>
<dbReference type="Proteomes" id="UP000265618">
    <property type="component" value="Unassembled WGS sequence"/>
</dbReference>
<name>A0A391P541_9EUKA</name>
<feature type="compositionally biased region" description="Acidic residues" evidence="1">
    <location>
        <begin position="160"/>
        <end position="187"/>
    </location>
</feature>
<accession>A0A391P541</accession>
<evidence type="ECO:0000313" key="2">
    <source>
        <dbReference type="EMBL" id="GCA65033.1"/>
    </source>
</evidence>
<evidence type="ECO:0000313" key="3">
    <source>
        <dbReference type="Proteomes" id="UP000265618"/>
    </source>
</evidence>
<dbReference type="AlphaFoldDB" id="A0A391P541"/>
<organism evidence="2 3">
    <name type="scientific">Kipferlia bialata</name>
    <dbReference type="NCBI Taxonomy" id="797122"/>
    <lineage>
        <taxon>Eukaryota</taxon>
        <taxon>Metamonada</taxon>
        <taxon>Carpediemonas-like organisms</taxon>
        <taxon>Kipferlia</taxon>
    </lineage>
</organism>
<protein>
    <submittedName>
        <fullName evidence="2">Uncharacterized protein</fullName>
    </submittedName>
</protein>
<sequence length="218" mass="24684">HHAYLYDVDTDEWTKDIRPSPLIAPPIRLHVADDSDPYPYRHSVVHDTLHVFRPFTRQHLTYSIRHGWATQDMMPEIGEIFSVQTFDRLLCLMCRGGTYLYDTVSGDWARVREAPEVPEENVHERDTGGQRAPVVGYAPVGHNMLLEVPWNLENTRAEWEESEGEESEGEESEGGESEGGESEGGESEGEHAMESGGGYTLSYYTVHESLLYPNEQMG</sequence>
<gene>
    <name evidence="2" type="ORF">KIPB_016066</name>
</gene>